<keyword evidence="3" id="KW-1185">Reference proteome</keyword>
<reference evidence="3" key="1">
    <citation type="journal article" date="2019" name="Int. J. Syst. Evol. Microbiol.">
        <title>The Global Catalogue of Microorganisms (GCM) 10K type strain sequencing project: providing services to taxonomists for standard genome sequencing and annotation.</title>
        <authorList>
            <consortium name="The Broad Institute Genomics Platform"/>
            <consortium name="The Broad Institute Genome Sequencing Center for Infectious Disease"/>
            <person name="Wu L."/>
            <person name="Ma J."/>
        </authorList>
    </citation>
    <scope>NUCLEOTIDE SEQUENCE [LARGE SCALE GENOMIC DNA]</scope>
    <source>
        <strain evidence="3">CGMCC 1.12471</strain>
    </source>
</reference>
<feature type="domain" description="Glutamine amidotransferase" evidence="1">
    <location>
        <begin position="72"/>
        <end position="192"/>
    </location>
</feature>
<dbReference type="Gene3D" id="3.40.50.880">
    <property type="match status" value="1"/>
</dbReference>
<evidence type="ECO:0000313" key="2">
    <source>
        <dbReference type="EMBL" id="MFD1723071.1"/>
    </source>
</evidence>
<evidence type="ECO:0000259" key="1">
    <source>
        <dbReference type="Pfam" id="PF00117"/>
    </source>
</evidence>
<accession>A0ABW4LLL3</accession>
<proteinExistence type="predicted"/>
<organism evidence="2 3">
    <name type="scientific">Amnibacterium endophyticum</name>
    <dbReference type="NCBI Taxonomy" id="2109337"/>
    <lineage>
        <taxon>Bacteria</taxon>
        <taxon>Bacillati</taxon>
        <taxon>Actinomycetota</taxon>
        <taxon>Actinomycetes</taxon>
        <taxon>Micrococcales</taxon>
        <taxon>Microbacteriaceae</taxon>
        <taxon>Amnibacterium</taxon>
    </lineage>
</organism>
<dbReference type="InterPro" id="IPR017926">
    <property type="entry name" value="GATASE"/>
</dbReference>
<dbReference type="Proteomes" id="UP001597347">
    <property type="component" value="Unassembled WGS sequence"/>
</dbReference>
<dbReference type="PROSITE" id="PS51273">
    <property type="entry name" value="GATASE_TYPE_1"/>
    <property type="match status" value="1"/>
</dbReference>
<dbReference type="RefSeq" id="WP_377936732.1">
    <property type="nucleotide sequence ID" value="NZ_JBHUEA010000044.1"/>
</dbReference>
<dbReference type="SUPFAM" id="SSF52317">
    <property type="entry name" value="Class I glutamine amidotransferase-like"/>
    <property type="match status" value="1"/>
</dbReference>
<gene>
    <name evidence="2" type="ORF">ACFSBI_16085</name>
</gene>
<comment type="caution">
    <text evidence="2">The sequence shown here is derived from an EMBL/GenBank/DDBJ whole genome shotgun (WGS) entry which is preliminary data.</text>
</comment>
<dbReference type="InterPro" id="IPR029062">
    <property type="entry name" value="Class_I_gatase-like"/>
</dbReference>
<evidence type="ECO:0000313" key="3">
    <source>
        <dbReference type="Proteomes" id="UP001597347"/>
    </source>
</evidence>
<sequence>MPRPFVLLQARPAAADRAAELAAMRVASGLGPRLVPLRVDAETVPPHLLDEVAGVLAGGSPYSLSDPEEAKGPGQRLAEAQLTAVVERALETGAPAFLTCFGIGIVTRVLGGVVDRTHPEPVSAAESRLTAAGRDDEVAGVLPSVFLALTGHKESAPAVPPGAVLLATNDTSPVQLYRAGSVLASQFHPEPTIADFVERARVYSRHGYFPEEELPAISAVLHGARVTAPAALLRRFAQLHGDA</sequence>
<dbReference type="EMBL" id="JBHUEA010000044">
    <property type="protein sequence ID" value="MFD1723071.1"/>
    <property type="molecule type" value="Genomic_DNA"/>
</dbReference>
<name>A0ABW4LLL3_9MICO</name>
<dbReference type="Pfam" id="PF00117">
    <property type="entry name" value="GATase"/>
    <property type="match status" value="1"/>
</dbReference>
<protein>
    <recommendedName>
        <fullName evidence="1">Glutamine amidotransferase domain-containing protein</fullName>
    </recommendedName>
</protein>